<feature type="transmembrane region" description="Helical" evidence="6">
    <location>
        <begin position="349"/>
        <end position="368"/>
    </location>
</feature>
<comment type="subcellular location">
    <subcellularLocation>
        <location evidence="1">Cell membrane</location>
        <topology evidence="1">Multi-pass membrane protein</topology>
    </subcellularLocation>
</comment>
<dbReference type="PANTHER" id="PTHR42770:SF13">
    <property type="entry name" value="L-METHIONINE_BRANCHED-CHAIN AMINO ACID EXPORTER YJEH"/>
    <property type="match status" value="1"/>
</dbReference>
<dbReference type="InterPro" id="IPR050367">
    <property type="entry name" value="APC_superfamily"/>
</dbReference>
<organism evidence="7 8">
    <name type="scientific">Microbacterium salsuginis</name>
    <dbReference type="NCBI Taxonomy" id="2722803"/>
    <lineage>
        <taxon>Bacteria</taxon>
        <taxon>Bacillati</taxon>
        <taxon>Actinomycetota</taxon>
        <taxon>Actinomycetes</taxon>
        <taxon>Micrococcales</taxon>
        <taxon>Microbacteriaceae</taxon>
        <taxon>Microbacterium</taxon>
    </lineage>
</organism>
<reference evidence="7 8" key="1">
    <citation type="submission" date="2020-04" db="EMBL/GenBank/DDBJ databases">
        <title>CFH 90308 Microbacterium sp.</title>
        <authorList>
            <person name="Nie G."/>
            <person name="Ming H."/>
            <person name="Xia T."/>
        </authorList>
    </citation>
    <scope>NUCLEOTIDE SEQUENCE [LARGE SCALE GENOMIC DNA]</scope>
    <source>
        <strain evidence="7 8">CFH 90308</strain>
    </source>
</reference>
<feature type="transmembrane region" description="Helical" evidence="6">
    <location>
        <begin position="186"/>
        <end position="204"/>
    </location>
</feature>
<feature type="transmembrane region" description="Helical" evidence="6">
    <location>
        <begin position="12"/>
        <end position="33"/>
    </location>
</feature>
<dbReference type="PANTHER" id="PTHR42770">
    <property type="entry name" value="AMINO ACID TRANSPORTER-RELATED"/>
    <property type="match status" value="1"/>
</dbReference>
<evidence type="ECO:0000256" key="2">
    <source>
        <dbReference type="ARBA" id="ARBA00022475"/>
    </source>
</evidence>
<feature type="transmembrane region" description="Helical" evidence="6">
    <location>
        <begin position="268"/>
        <end position="290"/>
    </location>
</feature>
<evidence type="ECO:0000313" key="8">
    <source>
        <dbReference type="Proteomes" id="UP001429745"/>
    </source>
</evidence>
<feature type="transmembrane region" description="Helical" evidence="6">
    <location>
        <begin position="124"/>
        <end position="143"/>
    </location>
</feature>
<name>A0ABX1KB50_9MICO</name>
<dbReference type="EMBL" id="JABACI010000002">
    <property type="protein sequence ID" value="NLP83855.1"/>
    <property type="molecule type" value="Genomic_DNA"/>
</dbReference>
<keyword evidence="2" id="KW-1003">Cell membrane</keyword>
<dbReference type="InterPro" id="IPR002293">
    <property type="entry name" value="AA/rel_permease1"/>
</dbReference>
<feature type="transmembrane region" description="Helical" evidence="6">
    <location>
        <begin position="45"/>
        <end position="70"/>
    </location>
</feature>
<protein>
    <submittedName>
        <fullName evidence="7">Amino acid permease</fullName>
    </submittedName>
</protein>
<accession>A0ABX1KB50</accession>
<dbReference type="Proteomes" id="UP001429745">
    <property type="component" value="Unassembled WGS sequence"/>
</dbReference>
<evidence type="ECO:0000256" key="6">
    <source>
        <dbReference type="SAM" id="Phobius"/>
    </source>
</evidence>
<dbReference type="Pfam" id="PF13520">
    <property type="entry name" value="AA_permease_2"/>
    <property type="match status" value="1"/>
</dbReference>
<feature type="transmembrane region" description="Helical" evidence="6">
    <location>
        <begin position="150"/>
        <end position="174"/>
    </location>
</feature>
<dbReference type="Gene3D" id="1.20.1740.10">
    <property type="entry name" value="Amino acid/polyamine transporter I"/>
    <property type="match status" value="1"/>
</dbReference>
<evidence type="ECO:0000256" key="3">
    <source>
        <dbReference type="ARBA" id="ARBA00022692"/>
    </source>
</evidence>
<keyword evidence="3 6" id="KW-0812">Transmembrane</keyword>
<evidence type="ECO:0000313" key="7">
    <source>
        <dbReference type="EMBL" id="NLP83855.1"/>
    </source>
</evidence>
<evidence type="ECO:0000256" key="1">
    <source>
        <dbReference type="ARBA" id="ARBA00004651"/>
    </source>
</evidence>
<evidence type="ECO:0000256" key="4">
    <source>
        <dbReference type="ARBA" id="ARBA00022989"/>
    </source>
</evidence>
<dbReference type="RefSeq" id="WP_168912344.1">
    <property type="nucleotide sequence ID" value="NZ_JABACI010000002.1"/>
</dbReference>
<keyword evidence="8" id="KW-1185">Reference proteome</keyword>
<comment type="caution">
    <text evidence="7">The sequence shown here is derived from an EMBL/GenBank/DDBJ whole genome shotgun (WGS) entry which is preliminary data.</text>
</comment>
<dbReference type="PIRSF" id="PIRSF006060">
    <property type="entry name" value="AA_transporter"/>
    <property type="match status" value="1"/>
</dbReference>
<feature type="transmembrane region" description="Helical" evidence="6">
    <location>
        <begin position="91"/>
        <end position="112"/>
    </location>
</feature>
<sequence length="449" mass="45323">MASHTDAPRGTLGVVQGTALYIASVLGTGLLVLPGLAAEVAGPASIVAVLAVIGLSIPLAGTFAVLAARYPDPGGVASYVRRALGGTAARMTGYWFLFGVCAGAPVVAVLGGEYVVAVLGVDRALVPVLALAILVPPFAINAFGVRVAGWVQFVLTALLLTVVVGVVALAAPSVEPQNFTPFLPNGWMGVGTAVSLFVWAFAGWEVGTHISGEFRDPRRAIPIGTAIALVVTGVCYLVLQVVTVGALGDEAGGGAVPLLELARLGSPGFGAAAVGAIAAIVALGVMNAYLAAFSKLGASLAANGDLPRWFAAGAESGGVPRRALSLTGVVVVVYFALMLWAGLDLTPFILVHTSSMVAIYAVGMVAALRLLRPRTAGWWMALVAAVLCAGMLALAIGSLLPAAILAAAAVTVTLVRRRRRARTAAALSAEVKAAEESTSSLGATRSGTM</sequence>
<evidence type="ECO:0000256" key="5">
    <source>
        <dbReference type="ARBA" id="ARBA00023136"/>
    </source>
</evidence>
<keyword evidence="4 6" id="KW-1133">Transmembrane helix</keyword>
<proteinExistence type="predicted"/>
<feature type="transmembrane region" description="Helical" evidence="6">
    <location>
        <begin position="225"/>
        <end position="248"/>
    </location>
</feature>
<keyword evidence="5 6" id="KW-0472">Membrane</keyword>
<feature type="transmembrane region" description="Helical" evidence="6">
    <location>
        <begin position="375"/>
        <end position="393"/>
    </location>
</feature>
<feature type="transmembrane region" description="Helical" evidence="6">
    <location>
        <begin position="399"/>
        <end position="415"/>
    </location>
</feature>
<gene>
    <name evidence="7" type="ORF">HF576_08350</name>
</gene>
<feature type="transmembrane region" description="Helical" evidence="6">
    <location>
        <begin position="323"/>
        <end position="343"/>
    </location>
</feature>